<proteinExistence type="predicted"/>
<dbReference type="GeneID" id="101864520"/>
<keyword evidence="2" id="KW-1133">Transmembrane helix</keyword>
<sequence>MGLISSFQAANIWGQVAFVVLLVAEVFNWLCFCMNDWGLYDTNPTNADDELGFGVWRLCGRTEPDSLCQDLDGWRLTWYGAFQGFMVFGFMGVNLALFFVILVLFVPQCNSNKETRVFSIVSAIVAVICYIVALVLFGVKFDETYDAGFDTEEYFICFYFAIVVAVLSLVVAICLVIGISGGHSIGHAPSSGPSTGGEGSGGSNSKGHPSKK</sequence>
<protein>
    <submittedName>
        <fullName evidence="4">Uncharacterized protein LOC101864520</fullName>
    </submittedName>
</protein>
<evidence type="ECO:0000256" key="2">
    <source>
        <dbReference type="SAM" id="Phobius"/>
    </source>
</evidence>
<keyword evidence="3" id="KW-1185">Reference proteome</keyword>
<feature type="region of interest" description="Disordered" evidence="1">
    <location>
        <begin position="189"/>
        <end position="212"/>
    </location>
</feature>
<evidence type="ECO:0000256" key="1">
    <source>
        <dbReference type="SAM" id="MobiDB-lite"/>
    </source>
</evidence>
<feature type="transmembrane region" description="Helical" evidence="2">
    <location>
        <begin position="158"/>
        <end position="179"/>
    </location>
</feature>
<reference evidence="4" key="1">
    <citation type="submission" date="2025-08" db="UniProtKB">
        <authorList>
            <consortium name="RefSeq"/>
        </authorList>
    </citation>
    <scope>IDENTIFICATION</scope>
</reference>
<keyword evidence="2" id="KW-0812">Transmembrane</keyword>
<dbReference type="Gene3D" id="1.20.140.150">
    <property type="match status" value="1"/>
</dbReference>
<organism evidence="3 4">
    <name type="scientific">Aplysia californica</name>
    <name type="common">California sea hare</name>
    <dbReference type="NCBI Taxonomy" id="6500"/>
    <lineage>
        <taxon>Eukaryota</taxon>
        <taxon>Metazoa</taxon>
        <taxon>Spiralia</taxon>
        <taxon>Lophotrochozoa</taxon>
        <taxon>Mollusca</taxon>
        <taxon>Gastropoda</taxon>
        <taxon>Heterobranchia</taxon>
        <taxon>Euthyneura</taxon>
        <taxon>Tectipleura</taxon>
        <taxon>Aplysiida</taxon>
        <taxon>Aplysioidea</taxon>
        <taxon>Aplysiidae</taxon>
        <taxon>Aplysia</taxon>
    </lineage>
</organism>
<dbReference type="RefSeq" id="XP_005096811.2">
    <property type="nucleotide sequence ID" value="XM_005096754.3"/>
</dbReference>
<gene>
    <name evidence="4" type="primary">LOC101864520</name>
</gene>
<accession>A0ABM0JM01</accession>
<feature type="transmembrane region" description="Helical" evidence="2">
    <location>
        <begin position="12"/>
        <end position="30"/>
    </location>
</feature>
<evidence type="ECO:0000313" key="3">
    <source>
        <dbReference type="Proteomes" id="UP000694888"/>
    </source>
</evidence>
<feature type="transmembrane region" description="Helical" evidence="2">
    <location>
        <begin position="81"/>
        <end position="105"/>
    </location>
</feature>
<dbReference type="Proteomes" id="UP000694888">
    <property type="component" value="Unplaced"/>
</dbReference>
<feature type="transmembrane region" description="Helical" evidence="2">
    <location>
        <begin position="117"/>
        <end position="138"/>
    </location>
</feature>
<evidence type="ECO:0000313" key="4">
    <source>
        <dbReference type="RefSeq" id="XP_005096811.2"/>
    </source>
</evidence>
<feature type="compositionally biased region" description="Gly residues" evidence="1">
    <location>
        <begin position="194"/>
        <end position="204"/>
    </location>
</feature>
<name>A0ABM0JM01_APLCA</name>
<keyword evidence="2" id="KW-0472">Membrane</keyword>